<dbReference type="GO" id="GO:0006435">
    <property type="term" value="P:threonyl-tRNA aminoacylation"/>
    <property type="evidence" value="ECO:0007669"/>
    <property type="project" value="UniProtKB-UniRule"/>
</dbReference>
<dbReference type="GO" id="GO:0005524">
    <property type="term" value="F:ATP binding"/>
    <property type="evidence" value="ECO:0007669"/>
    <property type="project" value="UniProtKB-KW"/>
</dbReference>
<dbReference type="Gene3D" id="3.50.80.10">
    <property type="entry name" value="D-tyrosyl-tRNA(Tyr) deacylase"/>
    <property type="match status" value="1"/>
</dbReference>
<dbReference type="Pfam" id="PF08915">
    <property type="entry name" value="tRNA-Thr_ED"/>
    <property type="match status" value="1"/>
</dbReference>
<dbReference type="STRING" id="1776334.APZ16_07095"/>
<keyword evidence="8" id="KW-0862">Zinc</keyword>
<reference evidence="16 17" key="1">
    <citation type="journal article" date="2016" name="Nat. Microbiol.">
        <title>Genomic inference of the metabolism of cosmopolitan subsurface Archaea, Hadesarchaea.</title>
        <authorList>
            <person name="Baker B.J."/>
            <person name="Saw J.H."/>
            <person name="Lind A.E."/>
            <person name="Lazar C.S."/>
            <person name="Hinrichs K.-U."/>
            <person name="Teske A.P."/>
            <person name="Ettema T.J."/>
        </authorList>
    </citation>
    <scope>NUCLEOTIDE SEQUENCE [LARGE SCALE GENOMIC DNA]</scope>
</reference>
<evidence type="ECO:0000259" key="15">
    <source>
        <dbReference type="PROSITE" id="PS50862"/>
    </source>
</evidence>
<dbReference type="GO" id="GO:0008270">
    <property type="term" value="F:zinc ion binding"/>
    <property type="evidence" value="ECO:0007669"/>
    <property type="project" value="InterPro"/>
</dbReference>
<organism evidence="16 17">
    <name type="scientific">Hadarchaeum yellowstonense</name>
    <dbReference type="NCBI Taxonomy" id="1776334"/>
    <lineage>
        <taxon>Archaea</taxon>
        <taxon>Methanobacteriati</taxon>
        <taxon>Candidatus Hadarchaeota</taxon>
        <taxon>Candidatus Hadarchaeia</taxon>
        <taxon>Candidatus Hadarchaeales</taxon>
        <taxon>Candidatus Hadarchaeaceae</taxon>
        <taxon>Candidatus Hadarchaeum</taxon>
    </lineage>
</organism>
<name>A0A147JUQ7_HADYE</name>
<dbReference type="Gene3D" id="3.40.50.800">
    <property type="entry name" value="Anticodon-binding domain"/>
    <property type="match status" value="1"/>
</dbReference>
<dbReference type="InterPro" id="IPR004154">
    <property type="entry name" value="Anticodon-bd"/>
</dbReference>
<keyword evidence="12" id="KW-0030">Aminoacyl-tRNA synthetase</keyword>
<comment type="subcellular location">
    <subcellularLocation>
        <location evidence="1">Cytoplasm</location>
    </subcellularLocation>
</comment>
<dbReference type="Proteomes" id="UP000074294">
    <property type="component" value="Unassembled WGS sequence"/>
</dbReference>
<evidence type="ECO:0000256" key="14">
    <source>
        <dbReference type="NCBIfam" id="TIGR00418"/>
    </source>
</evidence>
<dbReference type="NCBIfam" id="TIGR00418">
    <property type="entry name" value="thrS"/>
    <property type="match status" value="1"/>
</dbReference>
<keyword evidence="5" id="KW-0820">tRNA-binding</keyword>
<dbReference type="Pfam" id="PF03129">
    <property type="entry name" value="HGTP_anticodon"/>
    <property type="match status" value="1"/>
</dbReference>
<dbReference type="PRINTS" id="PR01047">
    <property type="entry name" value="TRNASYNTHTHR"/>
</dbReference>
<keyword evidence="6" id="KW-0436">Ligase</keyword>
<sequence length="619" mass="70705">MQLLLIHADYLRFEVKQRTPVAEELKPEQHSGQLNDVLVVFSAAEEADEENIEQVAKNAAAEISDVARKVEARRIAIYPYAHLSSSLASPKGAVKLLDAAAARLREMGFEVHRLPFGWYKAFTISCKGHPLSELSRTITAEAREIEEAVTEAAPSRLIVLTPEGEEHDLDKSKLESCPPLLKAPVLKQYILSEVLGQKSGEEPAHIKLMRRLELVDYEPASDTGHFRFYPNGALVKGLLEDFASKIAAEIGALRIETPVLYRADEPDIAEQAAKFLQKDYKIKLPNRTLILRFSGDFGLFKMMKSTLMTYKQMPVRVFELSPSYRLEQSGETVGLKRLRAFTMPDIHCFCRDLDQGLEEYERLFKIYVKMVGSMVVDYAVVFRVVEDFYRQNRDFIVRLLRLVKRPALIELLTERKHYWVLKHEFQMIDSVGGNAQLSTIQLDLEDSERYGIHYIDEKGEKRGCVILHSSIGSIERWIYAILEEAAKAQMAGKAPRLPLWLSPTQVRLVPLATRHLDFCRRISSELEKAKIRVDIDDREESVSKKVRDAEREWVPYVVVIGDKETKLEKIPVRVRGEKELKPLTVKELSAEIKKQTRGMPFRPLAMNRLLSLRPTFFGG</sequence>
<dbReference type="PANTHER" id="PTHR11451">
    <property type="entry name" value="THREONINE-TRNA LIGASE"/>
    <property type="match status" value="1"/>
</dbReference>
<dbReference type="InterPro" id="IPR023509">
    <property type="entry name" value="DTD-like_sf"/>
</dbReference>
<keyword evidence="11" id="KW-0648">Protein biosynthesis</keyword>
<evidence type="ECO:0000313" key="16">
    <source>
        <dbReference type="EMBL" id="KUO40171.1"/>
    </source>
</evidence>
<evidence type="ECO:0000256" key="8">
    <source>
        <dbReference type="ARBA" id="ARBA00022833"/>
    </source>
</evidence>
<dbReference type="Pfam" id="PF00587">
    <property type="entry name" value="tRNA-synt_2b"/>
    <property type="match status" value="1"/>
</dbReference>
<dbReference type="EC" id="6.1.1.3" evidence="3 14"/>
<evidence type="ECO:0000256" key="7">
    <source>
        <dbReference type="ARBA" id="ARBA00022741"/>
    </source>
</evidence>
<dbReference type="PANTHER" id="PTHR11451:SF44">
    <property type="entry name" value="THREONINE--TRNA LIGASE, CHLOROPLASTIC_MITOCHONDRIAL 2"/>
    <property type="match status" value="1"/>
</dbReference>
<gene>
    <name evidence="16" type="ORF">APZ16_07095</name>
</gene>
<comment type="catalytic activity">
    <reaction evidence="13">
        <text>tRNA(Thr) + L-threonine + ATP = L-threonyl-tRNA(Thr) + AMP + diphosphate + H(+)</text>
        <dbReference type="Rhea" id="RHEA:24624"/>
        <dbReference type="Rhea" id="RHEA-COMP:9670"/>
        <dbReference type="Rhea" id="RHEA-COMP:9704"/>
        <dbReference type="ChEBI" id="CHEBI:15378"/>
        <dbReference type="ChEBI" id="CHEBI:30616"/>
        <dbReference type="ChEBI" id="CHEBI:33019"/>
        <dbReference type="ChEBI" id="CHEBI:57926"/>
        <dbReference type="ChEBI" id="CHEBI:78442"/>
        <dbReference type="ChEBI" id="CHEBI:78534"/>
        <dbReference type="ChEBI" id="CHEBI:456215"/>
        <dbReference type="EC" id="6.1.1.3"/>
    </reaction>
</comment>
<dbReference type="EMBL" id="LQMQ01000047">
    <property type="protein sequence ID" value="KUO40171.1"/>
    <property type="molecule type" value="Genomic_DNA"/>
</dbReference>
<evidence type="ECO:0000256" key="12">
    <source>
        <dbReference type="ARBA" id="ARBA00023146"/>
    </source>
</evidence>
<dbReference type="SUPFAM" id="SSF55681">
    <property type="entry name" value="Class II aaRS and biotin synthetases"/>
    <property type="match status" value="1"/>
</dbReference>
<evidence type="ECO:0000256" key="4">
    <source>
        <dbReference type="ARBA" id="ARBA00022490"/>
    </source>
</evidence>
<evidence type="ECO:0000256" key="5">
    <source>
        <dbReference type="ARBA" id="ARBA00022555"/>
    </source>
</evidence>
<evidence type="ECO:0000256" key="2">
    <source>
        <dbReference type="ARBA" id="ARBA00008226"/>
    </source>
</evidence>
<dbReference type="NCBIfam" id="NF003068">
    <property type="entry name" value="PRK03991.1"/>
    <property type="match status" value="1"/>
</dbReference>
<keyword evidence="7" id="KW-0547">Nucleotide-binding</keyword>
<accession>A0A147JUQ7</accession>
<evidence type="ECO:0000313" key="17">
    <source>
        <dbReference type="Proteomes" id="UP000074294"/>
    </source>
</evidence>
<evidence type="ECO:0000256" key="9">
    <source>
        <dbReference type="ARBA" id="ARBA00022840"/>
    </source>
</evidence>
<feature type="domain" description="Aminoacyl-transfer RNA synthetases class-II family profile" evidence="15">
    <location>
        <begin position="203"/>
        <end position="510"/>
    </location>
</feature>
<dbReference type="InterPro" id="IPR015011">
    <property type="entry name" value="Threonyl-tRNA_syn_edit_dom_arc"/>
</dbReference>
<dbReference type="InterPro" id="IPR002320">
    <property type="entry name" value="Thr-tRNA-ligase_IIa"/>
</dbReference>
<comment type="similarity">
    <text evidence="2">Belongs to the class-II aminoacyl-tRNA synthetase family.</text>
</comment>
<evidence type="ECO:0000256" key="3">
    <source>
        <dbReference type="ARBA" id="ARBA00013163"/>
    </source>
</evidence>
<dbReference type="InterPro" id="IPR036621">
    <property type="entry name" value="Anticodon-bd_dom_sf"/>
</dbReference>
<dbReference type="InterPro" id="IPR002314">
    <property type="entry name" value="aa-tRNA-synt_IIb"/>
</dbReference>
<dbReference type="CDD" id="cd00860">
    <property type="entry name" value="ThrRS_anticodon"/>
    <property type="match status" value="1"/>
</dbReference>
<dbReference type="SUPFAM" id="SSF52954">
    <property type="entry name" value="Class II aaRS ABD-related"/>
    <property type="match status" value="1"/>
</dbReference>
<dbReference type="PROSITE" id="PS50862">
    <property type="entry name" value="AA_TRNA_LIGASE_II"/>
    <property type="match status" value="1"/>
</dbReference>
<dbReference type="InterPro" id="IPR006195">
    <property type="entry name" value="aa-tRNA-synth_II"/>
</dbReference>
<dbReference type="InterPro" id="IPR045864">
    <property type="entry name" value="aa-tRNA-synth_II/BPL/LPL"/>
</dbReference>
<dbReference type="GO" id="GO:0004829">
    <property type="term" value="F:threonine-tRNA ligase activity"/>
    <property type="evidence" value="ECO:0007669"/>
    <property type="project" value="UniProtKB-UniRule"/>
</dbReference>
<keyword evidence="4" id="KW-0963">Cytoplasm</keyword>
<proteinExistence type="inferred from homology"/>
<evidence type="ECO:0000256" key="6">
    <source>
        <dbReference type="ARBA" id="ARBA00022598"/>
    </source>
</evidence>
<dbReference type="GO" id="GO:0000049">
    <property type="term" value="F:tRNA binding"/>
    <property type="evidence" value="ECO:0007669"/>
    <property type="project" value="UniProtKB-KW"/>
</dbReference>
<keyword evidence="9" id="KW-0067">ATP-binding</keyword>
<evidence type="ECO:0000256" key="13">
    <source>
        <dbReference type="ARBA" id="ARBA00049515"/>
    </source>
</evidence>
<dbReference type="InterPro" id="IPR047246">
    <property type="entry name" value="ThrRS_anticodon"/>
</dbReference>
<dbReference type="GO" id="GO:0005737">
    <property type="term" value="C:cytoplasm"/>
    <property type="evidence" value="ECO:0007669"/>
    <property type="project" value="UniProtKB-SubCell"/>
</dbReference>
<keyword evidence="10" id="KW-0694">RNA-binding</keyword>
<dbReference type="Gene3D" id="3.30.930.10">
    <property type="entry name" value="Bira Bifunctional Protein, Domain 2"/>
    <property type="match status" value="1"/>
</dbReference>
<evidence type="ECO:0000256" key="11">
    <source>
        <dbReference type="ARBA" id="ARBA00022917"/>
    </source>
</evidence>
<dbReference type="FunFam" id="3.40.50.800:FF:000001">
    <property type="entry name" value="Threonine--tRNA ligase"/>
    <property type="match status" value="1"/>
</dbReference>
<protein>
    <recommendedName>
        <fullName evidence="3 14">Threonine--tRNA ligase</fullName>
        <ecNumber evidence="3 14">6.1.1.3</ecNumber>
    </recommendedName>
</protein>
<evidence type="ECO:0000256" key="10">
    <source>
        <dbReference type="ARBA" id="ARBA00022884"/>
    </source>
</evidence>
<comment type="caution">
    <text evidence="16">The sequence shown here is derived from an EMBL/GenBank/DDBJ whole genome shotgun (WGS) entry which is preliminary data.</text>
</comment>
<dbReference type="AlphaFoldDB" id="A0A147JUQ7"/>
<evidence type="ECO:0000256" key="1">
    <source>
        <dbReference type="ARBA" id="ARBA00004496"/>
    </source>
</evidence>